<gene>
    <name evidence="2" type="ORF">G6F64_001763</name>
</gene>
<evidence type="ECO:0008006" key="4">
    <source>
        <dbReference type="Google" id="ProtNLM"/>
    </source>
</evidence>
<reference evidence="2" key="1">
    <citation type="journal article" date="2020" name="Microb. Genom.">
        <title>Genetic diversity of clinical and environmental Mucorales isolates obtained from an investigation of mucormycosis cases among solid organ transplant recipients.</title>
        <authorList>
            <person name="Nguyen M.H."/>
            <person name="Kaul D."/>
            <person name="Muto C."/>
            <person name="Cheng S.J."/>
            <person name="Richter R.A."/>
            <person name="Bruno V.M."/>
            <person name="Liu G."/>
            <person name="Beyhan S."/>
            <person name="Sundermann A.J."/>
            <person name="Mounaud S."/>
            <person name="Pasculle A.W."/>
            <person name="Nierman W.C."/>
            <person name="Driscoll E."/>
            <person name="Cumbie R."/>
            <person name="Clancy C.J."/>
            <person name="Dupont C.L."/>
        </authorList>
    </citation>
    <scope>NUCLEOTIDE SEQUENCE</scope>
    <source>
        <strain evidence="2">GL11</strain>
    </source>
</reference>
<feature type="compositionally biased region" description="Polar residues" evidence="1">
    <location>
        <begin position="201"/>
        <end position="213"/>
    </location>
</feature>
<feature type="compositionally biased region" description="Basic and acidic residues" evidence="1">
    <location>
        <begin position="382"/>
        <end position="391"/>
    </location>
</feature>
<sequence>MGAQVVDYRVSTLIVLCKDCGNDVGLYPARHKCTPVDKPVMPLLPLNYTENSSPSEASSSSVNRWLSRRGKTATEPITAENAEESVYFNNFAQNLPGANDGSSTTGKKLWGKVRQNEKWKQLAEKNDKSKQSGKLWGKLLQATQTMADRIPNKDDKGAESDEDDWEGETHVSRILREYYEKNRLPLPNWLFDNRAPKQMITETESMVTLPSRTPSRRRLWEEDPERELSSRERERQELRQPSLPDSRQPDYYHRPPVRDQQYTRRPYSTKENYSDYYNKDYLENRHRPRSEDGYNRNYERERTSMPFQRSHDNSQHQSTHSTTPPPRPSRYYEEDPRNERIAAMNYGRIVGDNRYNHQSSPSPLGRLPNSLRRAPDAGRGGLRNERFDNYF</sequence>
<feature type="compositionally biased region" description="Basic and acidic residues" evidence="1">
    <location>
        <begin position="218"/>
        <end position="238"/>
    </location>
</feature>
<feature type="region of interest" description="Disordered" evidence="1">
    <location>
        <begin position="201"/>
        <end position="333"/>
    </location>
</feature>
<comment type="caution">
    <text evidence="2">The sequence shown here is derived from an EMBL/GenBank/DDBJ whole genome shotgun (WGS) entry which is preliminary data.</text>
</comment>
<organism evidence="2 3">
    <name type="scientific">Rhizopus oryzae</name>
    <name type="common">Mucormycosis agent</name>
    <name type="synonym">Rhizopus arrhizus var. delemar</name>
    <dbReference type="NCBI Taxonomy" id="64495"/>
    <lineage>
        <taxon>Eukaryota</taxon>
        <taxon>Fungi</taxon>
        <taxon>Fungi incertae sedis</taxon>
        <taxon>Mucoromycota</taxon>
        <taxon>Mucoromycotina</taxon>
        <taxon>Mucoromycetes</taxon>
        <taxon>Mucorales</taxon>
        <taxon>Mucorineae</taxon>
        <taxon>Rhizopodaceae</taxon>
        <taxon>Rhizopus</taxon>
    </lineage>
</organism>
<feature type="compositionally biased region" description="Basic and acidic residues" evidence="1">
    <location>
        <begin position="150"/>
        <end position="159"/>
    </location>
</feature>
<proteinExistence type="predicted"/>
<feature type="compositionally biased region" description="Basic and acidic residues" evidence="1">
    <location>
        <begin position="277"/>
        <end position="314"/>
    </location>
</feature>
<feature type="region of interest" description="Disordered" evidence="1">
    <location>
        <begin position="352"/>
        <end position="391"/>
    </location>
</feature>
<dbReference type="AlphaFoldDB" id="A0A9P6XHI1"/>
<dbReference type="OrthoDB" id="2683368at2759"/>
<dbReference type="Proteomes" id="UP000716291">
    <property type="component" value="Unassembled WGS sequence"/>
</dbReference>
<name>A0A9P6XHI1_RHIOR</name>
<keyword evidence="3" id="KW-1185">Reference proteome</keyword>
<protein>
    <recommendedName>
        <fullName evidence="4">Mso1 N-terminal domain-containing protein</fullName>
    </recommendedName>
</protein>
<feature type="compositionally biased region" description="Basic and acidic residues" evidence="1">
    <location>
        <begin position="247"/>
        <end position="257"/>
    </location>
</feature>
<feature type="region of interest" description="Disordered" evidence="1">
    <location>
        <begin position="146"/>
        <end position="167"/>
    </location>
</feature>
<evidence type="ECO:0000313" key="3">
    <source>
        <dbReference type="Proteomes" id="UP000716291"/>
    </source>
</evidence>
<dbReference type="EMBL" id="JAANQT010000141">
    <property type="protein sequence ID" value="KAG1314058.1"/>
    <property type="molecule type" value="Genomic_DNA"/>
</dbReference>
<accession>A0A9P6XHI1</accession>
<evidence type="ECO:0000256" key="1">
    <source>
        <dbReference type="SAM" id="MobiDB-lite"/>
    </source>
</evidence>
<evidence type="ECO:0000313" key="2">
    <source>
        <dbReference type="EMBL" id="KAG1314058.1"/>
    </source>
</evidence>
<feature type="compositionally biased region" description="Low complexity" evidence="1">
    <location>
        <begin position="52"/>
        <end position="61"/>
    </location>
</feature>
<feature type="region of interest" description="Disordered" evidence="1">
    <location>
        <begin position="47"/>
        <end position="69"/>
    </location>
</feature>